<dbReference type="Proteomes" id="UP000018144">
    <property type="component" value="Unassembled WGS sequence"/>
</dbReference>
<feature type="region of interest" description="Disordered" evidence="1">
    <location>
        <begin position="220"/>
        <end position="291"/>
    </location>
</feature>
<dbReference type="EMBL" id="HF936526">
    <property type="protein sequence ID" value="CCX34378.1"/>
    <property type="molecule type" value="Genomic_DNA"/>
</dbReference>
<evidence type="ECO:0000313" key="4">
    <source>
        <dbReference type="Proteomes" id="UP000018144"/>
    </source>
</evidence>
<protein>
    <submittedName>
        <fullName evidence="3">Similar to Meiotic expression up-regulated protein 26 acc. no. O14220</fullName>
    </submittedName>
</protein>
<feature type="compositionally biased region" description="Polar residues" evidence="1">
    <location>
        <begin position="104"/>
        <end position="113"/>
    </location>
</feature>
<feature type="domain" description="Transcription regulator Rua1 C-terminal" evidence="2">
    <location>
        <begin position="393"/>
        <end position="492"/>
    </location>
</feature>
<feature type="compositionally biased region" description="Low complexity" evidence="1">
    <location>
        <begin position="221"/>
        <end position="232"/>
    </location>
</feature>
<name>U4LXE2_PYROM</name>
<proteinExistence type="predicted"/>
<evidence type="ECO:0000259" key="2">
    <source>
        <dbReference type="Pfam" id="PF14616"/>
    </source>
</evidence>
<evidence type="ECO:0000313" key="3">
    <source>
        <dbReference type="EMBL" id="CCX34378.1"/>
    </source>
</evidence>
<dbReference type="PANTHER" id="PTHR28125">
    <property type="entry name" value="MEIOTIC EXPRESSION UP-REGULATED PROTEIN 26"/>
    <property type="match status" value="1"/>
</dbReference>
<dbReference type="PANTHER" id="PTHR28125:SF3">
    <property type="entry name" value="TRANSCRIPTION REGULATOR RUA1 C-TERMINAL DOMAIN-CONTAINING PROTEIN"/>
    <property type="match status" value="1"/>
</dbReference>
<dbReference type="AlphaFoldDB" id="U4LXE2"/>
<feature type="compositionally biased region" description="Low complexity" evidence="1">
    <location>
        <begin position="175"/>
        <end position="185"/>
    </location>
</feature>
<sequence length="515" mass="58109">MQTMDSMLSIKRDQHDMNVTTPGASPYSRHENINDNFPRFESFDMTSPCNNNYTVVWPPTPPTINECPVSSAAYSFSMAPEDQTRVLTTSWEEQDPITVTHRLSTGSEINTPSPHHYETDDSETPCNGHWTKMGSIDNDIVYLDDQWRPRGDFSMLQSGHRHSVHSEDYGNAKPNSNNNNTNNNNGFLPIPGNYTYSSPESQLRLNTDIDYRNLEESDLVTSSTNSFFSESENPYRTPLSNVSTPLSPSIRTRTRGSISPSGPYRVSPYSSSLTEKRRSAPAVTYSSSTYPVPLDPRLSGPASHHSSPISPAVSYLPSQPFPPYEIPFYPQSTPSYLPQYPQQQYLNRYIYTADCPQLYSHLNEEPLPPPEEDMNPADPDMKPRLQPPRFEGDIYHPRWVRGVGSKREGWCGMCKPGRWLVLKNSAFWYDKCFTHGISSGTGTPFQQPGDIRRMDGNPDVWEGLCGTCGDWVPLTSAKKKGTTWFRHAYKCHAHPKVREQGRSAKRAGRGRSDSN</sequence>
<reference evidence="3 4" key="1">
    <citation type="journal article" date="2013" name="PLoS Genet.">
        <title>The genome and development-dependent transcriptomes of Pyronema confluens: a window into fungal evolution.</title>
        <authorList>
            <person name="Traeger S."/>
            <person name="Altegoer F."/>
            <person name="Freitag M."/>
            <person name="Gabaldon T."/>
            <person name="Kempken F."/>
            <person name="Kumar A."/>
            <person name="Marcet-Houben M."/>
            <person name="Poggeler S."/>
            <person name="Stajich J.E."/>
            <person name="Nowrousian M."/>
        </authorList>
    </citation>
    <scope>NUCLEOTIDE SEQUENCE [LARGE SCALE GENOMIC DNA]</scope>
    <source>
        <strain evidence="4">CBS 100304</strain>
        <tissue evidence="3">Vegetative mycelium</tissue>
    </source>
</reference>
<accession>U4LXE2</accession>
<dbReference type="eggNOG" id="ENOG502S1PM">
    <property type="taxonomic scope" value="Eukaryota"/>
</dbReference>
<dbReference type="InterPro" id="IPR028012">
    <property type="entry name" value="Rua1_C"/>
</dbReference>
<dbReference type="Pfam" id="PF14616">
    <property type="entry name" value="Rua1_C"/>
    <property type="match status" value="1"/>
</dbReference>
<keyword evidence="4" id="KW-1185">Reference proteome</keyword>
<feature type="region of interest" description="Disordered" evidence="1">
    <location>
        <begin position="154"/>
        <end position="199"/>
    </location>
</feature>
<evidence type="ECO:0000256" key="1">
    <source>
        <dbReference type="SAM" id="MobiDB-lite"/>
    </source>
</evidence>
<feature type="compositionally biased region" description="Polar residues" evidence="1">
    <location>
        <begin position="238"/>
        <end position="260"/>
    </location>
</feature>
<feature type="region of interest" description="Disordered" evidence="1">
    <location>
        <begin position="104"/>
        <end position="124"/>
    </location>
</feature>
<organism evidence="3 4">
    <name type="scientific">Pyronema omphalodes (strain CBS 100304)</name>
    <name type="common">Pyronema confluens</name>
    <dbReference type="NCBI Taxonomy" id="1076935"/>
    <lineage>
        <taxon>Eukaryota</taxon>
        <taxon>Fungi</taxon>
        <taxon>Dikarya</taxon>
        <taxon>Ascomycota</taxon>
        <taxon>Pezizomycotina</taxon>
        <taxon>Pezizomycetes</taxon>
        <taxon>Pezizales</taxon>
        <taxon>Pyronemataceae</taxon>
        <taxon>Pyronema</taxon>
    </lineage>
</organism>
<dbReference type="OrthoDB" id="5595379at2759"/>
<gene>
    <name evidence="3" type="ORF">PCON_03590</name>
</gene>